<name>A0AAU9ICN6_9CILI</name>
<proteinExistence type="predicted"/>
<reference evidence="1" key="1">
    <citation type="submission" date="2021-09" db="EMBL/GenBank/DDBJ databases">
        <authorList>
            <consortium name="AG Swart"/>
            <person name="Singh M."/>
            <person name="Singh A."/>
            <person name="Seah K."/>
            <person name="Emmerich C."/>
        </authorList>
    </citation>
    <scope>NUCLEOTIDE SEQUENCE</scope>
    <source>
        <strain evidence="1">ATCC30299</strain>
    </source>
</reference>
<sequence>MRDIAIIALLKGVQQTAAKFGYEEDIIKSWIANLNDDPFFAAIRKLIWECLCKSDIEVTSMTFKLSLNSLQIFKKHYEANIDVNDLLLKEGEENKISKVSVEGNKKVEENKNEEFSETNIVKNKEENVEELIDENIEGKFENEENTDMDIEYEEEKKEISQNPAWFEEDEEEINNLGLAEKDKTGMEKIDIEKLGEALDEMDSDYE</sequence>
<accession>A0AAU9ICN6</accession>
<comment type="caution">
    <text evidence="1">The sequence shown here is derived from an EMBL/GenBank/DDBJ whole genome shotgun (WGS) entry which is preliminary data.</text>
</comment>
<protein>
    <submittedName>
        <fullName evidence="1">Uncharacterized protein</fullName>
    </submittedName>
</protein>
<dbReference type="Proteomes" id="UP001162131">
    <property type="component" value="Unassembled WGS sequence"/>
</dbReference>
<organism evidence="1 2">
    <name type="scientific">Blepharisma stoltei</name>
    <dbReference type="NCBI Taxonomy" id="1481888"/>
    <lineage>
        <taxon>Eukaryota</taxon>
        <taxon>Sar</taxon>
        <taxon>Alveolata</taxon>
        <taxon>Ciliophora</taxon>
        <taxon>Postciliodesmatophora</taxon>
        <taxon>Heterotrichea</taxon>
        <taxon>Heterotrichida</taxon>
        <taxon>Blepharismidae</taxon>
        <taxon>Blepharisma</taxon>
    </lineage>
</organism>
<dbReference type="EMBL" id="CAJZBQ010000005">
    <property type="protein sequence ID" value="CAG9312196.1"/>
    <property type="molecule type" value="Genomic_DNA"/>
</dbReference>
<keyword evidence="2" id="KW-1185">Reference proteome</keyword>
<dbReference type="AlphaFoldDB" id="A0AAU9ICN6"/>
<gene>
    <name evidence="1" type="ORF">BSTOLATCC_MIC5440</name>
</gene>
<evidence type="ECO:0000313" key="1">
    <source>
        <dbReference type="EMBL" id="CAG9312196.1"/>
    </source>
</evidence>
<evidence type="ECO:0000313" key="2">
    <source>
        <dbReference type="Proteomes" id="UP001162131"/>
    </source>
</evidence>